<dbReference type="PROSITE" id="PS50054">
    <property type="entry name" value="TYR_PHOSPHATASE_DUAL"/>
    <property type="match status" value="1"/>
</dbReference>
<keyword evidence="4" id="KW-0904">Protein phosphatase</keyword>
<reference evidence="9" key="1">
    <citation type="journal article" date="2006" name="PLoS Biol.">
        <title>Macronuclear genome sequence of the ciliate Tetrahymena thermophila, a model eukaryote.</title>
        <authorList>
            <person name="Eisen J.A."/>
            <person name="Coyne R.S."/>
            <person name="Wu M."/>
            <person name="Wu D."/>
            <person name="Thiagarajan M."/>
            <person name="Wortman J.R."/>
            <person name="Badger J.H."/>
            <person name="Ren Q."/>
            <person name="Amedeo P."/>
            <person name="Jones K.M."/>
            <person name="Tallon L.J."/>
            <person name="Delcher A.L."/>
            <person name="Salzberg S.L."/>
            <person name="Silva J.C."/>
            <person name="Haas B.J."/>
            <person name="Majoros W.H."/>
            <person name="Farzad M."/>
            <person name="Carlton J.M."/>
            <person name="Smith R.K. Jr."/>
            <person name="Garg J."/>
            <person name="Pearlman R.E."/>
            <person name="Karrer K.M."/>
            <person name="Sun L."/>
            <person name="Manning G."/>
            <person name="Elde N.C."/>
            <person name="Turkewitz A.P."/>
            <person name="Asai D.J."/>
            <person name="Wilkes D.E."/>
            <person name="Wang Y."/>
            <person name="Cai H."/>
            <person name="Collins K."/>
            <person name="Stewart B.A."/>
            <person name="Lee S.R."/>
            <person name="Wilamowska K."/>
            <person name="Weinberg Z."/>
            <person name="Ruzzo W.L."/>
            <person name="Wloga D."/>
            <person name="Gaertig J."/>
            <person name="Frankel J."/>
            <person name="Tsao C.-C."/>
            <person name="Gorovsky M.A."/>
            <person name="Keeling P.J."/>
            <person name="Waller R.F."/>
            <person name="Patron N.J."/>
            <person name="Cherry J.M."/>
            <person name="Stover N.A."/>
            <person name="Krieger C.J."/>
            <person name="del Toro C."/>
            <person name="Ryder H.F."/>
            <person name="Williamson S.C."/>
            <person name="Barbeau R.A."/>
            <person name="Hamilton E.P."/>
            <person name="Orias E."/>
        </authorList>
    </citation>
    <scope>NUCLEOTIDE SEQUENCE [LARGE SCALE GENOMIC DNA]</scope>
    <source>
        <strain evidence="9">SB210</strain>
    </source>
</reference>
<dbReference type="SMART" id="SM00404">
    <property type="entry name" value="PTPc_motif"/>
    <property type="match status" value="1"/>
</dbReference>
<dbReference type="Proteomes" id="UP000009168">
    <property type="component" value="Unassembled WGS sequence"/>
</dbReference>
<dbReference type="InterPro" id="IPR020422">
    <property type="entry name" value="TYR_PHOSPHATASE_DUAL_dom"/>
</dbReference>
<sequence>MDNNIFYVTKQVEESVEIIQDRLYWICSDKLLRKSKNMFVMRVDEIYEYIGFNFDFGPLDISQIMNFSQEMYYLLKNPSYKSTQIIIQCGQDFDKKANSAVLICAYMVLYLDYSPKKAWKKVSSQLKEPIIPFRDCINVIYSTYDCYVLDCLKGIEEARRLKWIDTQQFNHIKYDHLASIQNGDISEVVPNKIYAFRGPRNVRENGINVAKPEDFVGIFKQINIQKVIQLNQEKYDESKFTQAGIQHVKIIFPDGGIPTNEQVEKFIQEVDRTEGNVAVHCQAGLGRTGTMIALYCMKQYYFPARSLIAYIKMVRPGSIHGPQHHFIISKEKEFLPKETQKLQVKYNPFHSMGEIDKHTSDLDLLDQLDDN</sequence>
<dbReference type="EMBL" id="GG662488">
    <property type="protein sequence ID" value="EAS03325.2"/>
    <property type="molecule type" value="Genomic_DNA"/>
</dbReference>
<dbReference type="Gene3D" id="3.90.190.10">
    <property type="entry name" value="Protein tyrosine phosphatase superfamily"/>
    <property type="match status" value="2"/>
</dbReference>
<dbReference type="InterPro" id="IPR029260">
    <property type="entry name" value="DSPn"/>
</dbReference>
<comment type="similarity">
    <text evidence="1">Belongs to the protein-tyrosine phosphatase family. Non-receptor class CDC14 subfamily.</text>
</comment>
<dbReference type="PROSITE" id="PS50056">
    <property type="entry name" value="TYR_PHOSPHATASE_2"/>
    <property type="match status" value="1"/>
</dbReference>
<dbReference type="InterPro" id="IPR000242">
    <property type="entry name" value="PTP_cat"/>
</dbReference>
<dbReference type="FunFam" id="3.90.190.10:FF:000006">
    <property type="entry name" value="Dual specificity protein phosphatase CDC14B"/>
    <property type="match status" value="1"/>
</dbReference>
<feature type="domain" description="Tyrosine specific protein phosphatases" evidence="7">
    <location>
        <begin position="264"/>
        <end position="326"/>
    </location>
</feature>
<dbReference type="PANTHER" id="PTHR23339">
    <property type="entry name" value="TYROSINE SPECIFIC PROTEIN PHOSPHATASE AND DUAL SPECIFICITY PROTEIN PHOSPHATASE"/>
    <property type="match status" value="1"/>
</dbReference>
<dbReference type="GO" id="GO:0004725">
    <property type="term" value="F:protein tyrosine phosphatase activity"/>
    <property type="evidence" value="ECO:0007669"/>
    <property type="project" value="UniProtKB-EC"/>
</dbReference>
<dbReference type="AlphaFoldDB" id="Q245B2"/>
<dbReference type="CDD" id="cd17657">
    <property type="entry name" value="CDC14_N"/>
    <property type="match status" value="1"/>
</dbReference>
<dbReference type="SMART" id="SM00195">
    <property type="entry name" value="DSPc"/>
    <property type="match status" value="1"/>
</dbReference>
<dbReference type="InterPro" id="IPR016130">
    <property type="entry name" value="Tyr_Pase_AS"/>
</dbReference>
<dbReference type="InterPro" id="IPR044506">
    <property type="entry name" value="CDC14_C"/>
</dbReference>
<dbReference type="InterPro" id="IPR029021">
    <property type="entry name" value="Prot-tyrosine_phosphatase-like"/>
</dbReference>
<evidence type="ECO:0000259" key="7">
    <source>
        <dbReference type="PROSITE" id="PS50056"/>
    </source>
</evidence>
<dbReference type="InterPro" id="IPR050561">
    <property type="entry name" value="PTP"/>
</dbReference>
<dbReference type="Pfam" id="PF14671">
    <property type="entry name" value="DSPn"/>
    <property type="match status" value="1"/>
</dbReference>
<dbReference type="Pfam" id="PF22785">
    <property type="entry name" value="Tc-R-P"/>
    <property type="match status" value="1"/>
</dbReference>
<evidence type="ECO:0000256" key="1">
    <source>
        <dbReference type="ARBA" id="ARBA00007315"/>
    </source>
</evidence>
<evidence type="ECO:0000256" key="4">
    <source>
        <dbReference type="ARBA" id="ARBA00022912"/>
    </source>
</evidence>
<evidence type="ECO:0000259" key="6">
    <source>
        <dbReference type="PROSITE" id="PS50055"/>
    </source>
</evidence>
<dbReference type="KEGG" id="tet:TTHERM_00693040"/>
<dbReference type="InterPro" id="IPR003595">
    <property type="entry name" value="Tyr_Pase_cat"/>
</dbReference>
<evidence type="ECO:0000256" key="3">
    <source>
        <dbReference type="ARBA" id="ARBA00022801"/>
    </source>
</evidence>
<proteinExistence type="inferred from homology"/>
<dbReference type="GeneID" id="7827173"/>
<feature type="domain" description="Tyrosine-protein phosphatase" evidence="6">
    <location>
        <begin position="245"/>
        <end position="294"/>
    </location>
</feature>
<dbReference type="HOGENOM" id="CLU_017787_0_0_1"/>
<dbReference type="EC" id="3.1.3.48" evidence="2"/>
<evidence type="ECO:0000256" key="2">
    <source>
        <dbReference type="ARBA" id="ARBA00013064"/>
    </source>
</evidence>
<protein>
    <recommendedName>
        <fullName evidence="2">protein-tyrosine-phosphatase</fullName>
        <ecNumber evidence="2">3.1.3.48</ecNumber>
    </recommendedName>
</protein>
<dbReference type="CDD" id="cd14499">
    <property type="entry name" value="CDC14_C"/>
    <property type="match status" value="1"/>
</dbReference>
<evidence type="ECO:0000313" key="8">
    <source>
        <dbReference type="EMBL" id="EAS03325.2"/>
    </source>
</evidence>
<keyword evidence="9" id="KW-1185">Reference proteome</keyword>
<dbReference type="RefSeq" id="XP_001023570.2">
    <property type="nucleotide sequence ID" value="XM_001023570.2"/>
</dbReference>
<name>Q245B2_TETTS</name>
<dbReference type="SUPFAM" id="SSF52799">
    <property type="entry name" value="(Phosphotyrosine protein) phosphatases II"/>
    <property type="match status" value="2"/>
</dbReference>
<dbReference type="PROSITE" id="PS00383">
    <property type="entry name" value="TYR_PHOSPHATASE_1"/>
    <property type="match status" value="1"/>
</dbReference>
<dbReference type="STRING" id="312017.Q245B2"/>
<gene>
    <name evidence="8" type="ORF">TTHERM_00693040</name>
</gene>
<feature type="domain" description="Tyrosine-protein phosphatase" evidence="5">
    <location>
        <begin position="184"/>
        <end position="340"/>
    </location>
</feature>
<accession>Q245B2</accession>
<dbReference type="InterPro" id="IPR000387">
    <property type="entry name" value="Tyr_Pase_dom"/>
</dbReference>
<evidence type="ECO:0000313" key="9">
    <source>
        <dbReference type="Proteomes" id="UP000009168"/>
    </source>
</evidence>
<dbReference type="PROSITE" id="PS50055">
    <property type="entry name" value="TYR_PHOSPHATASE_PTP"/>
    <property type="match status" value="1"/>
</dbReference>
<evidence type="ECO:0000259" key="5">
    <source>
        <dbReference type="PROSITE" id="PS50054"/>
    </source>
</evidence>
<organism evidence="8 9">
    <name type="scientific">Tetrahymena thermophila (strain SB210)</name>
    <dbReference type="NCBI Taxonomy" id="312017"/>
    <lineage>
        <taxon>Eukaryota</taxon>
        <taxon>Sar</taxon>
        <taxon>Alveolata</taxon>
        <taxon>Ciliophora</taxon>
        <taxon>Intramacronucleata</taxon>
        <taxon>Oligohymenophorea</taxon>
        <taxon>Hymenostomatida</taxon>
        <taxon>Tetrahymenina</taxon>
        <taxon>Tetrahymenidae</taxon>
        <taxon>Tetrahymena</taxon>
    </lineage>
</organism>
<dbReference type="InParanoid" id="Q245B2"/>
<dbReference type="OrthoDB" id="442453at2759"/>
<keyword evidence="3" id="KW-0378">Hydrolase</keyword>